<feature type="domain" description="Carrier" evidence="9">
    <location>
        <begin position="591"/>
        <end position="667"/>
    </location>
</feature>
<dbReference type="InterPro" id="IPR001242">
    <property type="entry name" value="Condensation_dom"/>
</dbReference>
<keyword evidence="4" id="KW-0597">Phosphoprotein</keyword>
<reference evidence="10 11" key="1">
    <citation type="submission" date="2018-10" db="EMBL/GenBank/DDBJ databases">
        <title>The genome of Streptomyces dangxiongensis Z022.</title>
        <authorList>
            <person name="Zhang B."/>
        </authorList>
    </citation>
    <scope>NUCLEOTIDE SEQUENCE [LARGE SCALE GENOMIC DNA]</scope>
    <source>
        <strain evidence="10 11">Z022</strain>
    </source>
</reference>
<dbReference type="RefSeq" id="WP_121785231.1">
    <property type="nucleotide sequence ID" value="NZ_CP033073.1"/>
</dbReference>
<dbReference type="Pfam" id="PF00501">
    <property type="entry name" value="AMP-binding"/>
    <property type="match status" value="1"/>
</dbReference>
<dbReference type="GO" id="GO:0017000">
    <property type="term" value="P:antibiotic biosynthetic process"/>
    <property type="evidence" value="ECO:0007669"/>
    <property type="project" value="UniProtKB-ARBA"/>
</dbReference>
<dbReference type="Gene3D" id="3.30.559.30">
    <property type="entry name" value="Nonribosomal peptide synthetase, condensation domain"/>
    <property type="match status" value="1"/>
</dbReference>
<dbReference type="SUPFAM" id="SSF52777">
    <property type="entry name" value="CoA-dependent acyltransferases"/>
    <property type="match status" value="2"/>
</dbReference>
<dbReference type="InterPro" id="IPR040097">
    <property type="entry name" value="FAAL/FAAC"/>
</dbReference>
<evidence type="ECO:0000256" key="3">
    <source>
        <dbReference type="ARBA" id="ARBA00022450"/>
    </source>
</evidence>
<dbReference type="KEGG" id="sdd:D9753_00460"/>
<dbReference type="PROSITE" id="PS50075">
    <property type="entry name" value="CARRIER"/>
    <property type="match status" value="2"/>
</dbReference>
<dbReference type="PANTHER" id="PTHR22754:SF32">
    <property type="entry name" value="DISCO-INTERACTING PROTEIN 2"/>
    <property type="match status" value="1"/>
</dbReference>
<dbReference type="Gene3D" id="3.30.300.30">
    <property type="match status" value="2"/>
</dbReference>
<dbReference type="PROSITE" id="PS00455">
    <property type="entry name" value="AMP_BINDING"/>
    <property type="match status" value="1"/>
</dbReference>
<sequence length="1411" mass="148512">MQTQTDPTGRTLVDVLRDRARSTPHRTALRFLEDGEEESSVDYAELDRRARAVATALLDRGMRGERVLLLFPPGADYVTGFLGCLYAGAVAVPQYLPAGKHGADGVLTTARDAGATLVLGDGAGLASLRAQYPAFADGSLDWLAVEEAPRAPAEADWDGPAPEDLAFLQYTSGSTGTPKGVMVRHDNLVHNSAAISRALGTHEGSEGVSWLPPYHDMGLIGGILQPLYAGFPCTLMAPMAFLRRPLRWLEAMSRHRATVSAAPDFAYLECVRRSTEEERALLDLSAWQHALSGAEPVRPATLETFAGAFAPSGFRPSAFHPCYGMAETTLFVTGGTPSRGTPRVLELDRDALQSGEARETPGDFGGSTVARSTVRLTGCGTPQSEDLVVVVDTAVGAPCPPGRVGELWVSGPTVTAGYWRQPEQTEQTFRARLDTHPGREFLRTGDLGFLHDGELFVTGRVKDLMIVRGRNHYPQDLEATAEAAHPLIRPTRSAAFSVERAGEEHVVLVHEVVRGFDADRTQEVLAAVALAVGTAHGVTPHEVVLVRPGAVPRTTSGKIRRGATRELWLTDALAPVARGGRSTGPAAPAAEEEWGDPAAVASIAAALDLPAGRLSPDVPLVALGLDSLRAVRLAETLHTAHGVTVPLTDLLDEATPRTTAALAAGGPGTTEATPAPTPPPAPTPAADSSGARSADGPAAVTRGQEWMWLLDRMGAGGAYHIVGGVRMSGPVDPDRLRSALTALADRHEALRTGFAPGPDGVPRATVRPPAALPLPLLDVTDASGFEERGRRAVRAVEELGREPFDLAEGPLLRAVLVHAGPDDWYLGMAVHHIAVDGWSLGVLQRELGELYLDPDTPGPATAGPLPAGPDPDPAAEAYWARELAGAGAVTLPADLPLPRHLWNGAALPFALAPAAVARLRNLAAAHRATPYMVLLAGLTAVLARWTDQRDLVIGTPAARRHRPGTADRVGLFVNTLPLRVDAAGDPGFAELIARARAACLAAHPHQDVPLERIVELAGDTAPAGPRAPLVRVCLALQNLPLEPWEAHGVSAEPFELPSPGAQFELSLHLTERPDGSLAGHALYAADLFAERTVRDLLDAFAALVDAVPDAPDTPLSRLPLLSPAAEERARAAGAEHGRFVADASGRPVPAGVPGELWTAGPDAHPTGTLARRTADGSVTELGPTGEATEIGGHRVLPGHVAALLAAHPAVASASVEILTDGGPRLTALLEPAGGDRPDPGELRAFLSAWLPERSLPAVLDWSDARTGAAAGTVPDGAGEGFVLEVLDAFGEDREFVAPRDETERRLAALWCEVMGLPEVSVTDDFFELGGHSLQAARIAVRIQSAFGTEVPLGELLRTGLTVEKLAARLREDAGAEAGVDTDTATDEDAFLETALDELEQLSDEEIADLLR</sequence>
<dbReference type="Gene3D" id="1.10.1200.10">
    <property type="entry name" value="ACP-like"/>
    <property type="match status" value="1"/>
</dbReference>
<dbReference type="GO" id="GO:0071766">
    <property type="term" value="P:Actinobacterium-type cell wall biogenesis"/>
    <property type="evidence" value="ECO:0007669"/>
    <property type="project" value="UniProtKB-ARBA"/>
</dbReference>
<dbReference type="PROSITE" id="PS00012">
    <property type="entry name" value="PHOSPHOPANTETHEINE"/>
    <property type="match status" value="2"/>
</dbReference>
<evidence type="ECO:0000313" key="11">
    <source>
        <dbReference type="Proteomes" id="UP000268329"/>
    </source>
</evidence>
<protein>
    <recommendedName>
        <fullName evidence="9">Carrier domain-containing protein</fullName>
    </recommendedName>
</protein>
<keyword evidence="11" id="KW-1185">Reference proteome</keyword>
<feature type="region of interest" description="Disordered" evidence="8">
    <location>
        <begin position="661"/>
        <end position="698"/>
    </location>
</feature>
<dbReference type="GO" id="GO:0006633">
    <property type="term" value="P:fatty acid biosynthetic process"/>
    <property type="evidence" value="ECO:0007669"/>
    <property type="project" value="TreeGrafter"/>
</dbReference>
<evidence type="ECO:0000256" key="7">
    <source>
        <dbReference type="ARBA" id="ARBA00023098"/>
    </source>
</evidence>
<dbReference type="InterPro" id="IPR042099">
    <property type="entry name" value="ANL_N_sf"/>
</dbReference>
<dbReference type="InterPro" id="IPR045851">
    <property type="entry name" value="AMP-bd_C_sf"/>
</dbReference>
<dbReference type="InterPro" id="IPR009081">
    <property type="entry name" value="PP-bd_ACP"/>
</dbReference>
<dbReference type="SMART" id="SM00823">
    <property type="entry name" value="PKS_PP"/>
    <property type="match status" value="2"/>
</dbReference>
<evidence type="ECO:0000256" key="4">
    <source>
        <dbReference type="ARBA" id="ARBA00022553"/>
    </source>
</evidence>
<evidence type="ECO:0000256" key="2">
    <source>
        <dbReference type="ARBA" id="ARBA00006432"/>
    </source>
</evidence>
<keyword evidence="5" id="KW-0436">Ligase</keyword>
<dbReference type="Proteomes" id="UP000268329">
    <property type="component" value="Chromosome"/>
</dbReference>
<dbReference type="CDD" id="cd19531">
    <property type="entry name" value="LCL_NRPS-like"/>
    <property type="match status" value="1"/>
</dbReference>
<dbReference type="GO" id="GO:0016874">
    <property type="term" value="F:ligase activity"/>
    <property type="evidence" value="ECO:0007669"/>
    <property type="project" value="UniProtKB-KW"/>
</dbReference>
<evidence type="ECO:0000256" key="6">
    <source>
        <dbReference type="ARBA" id="ARBA00022832"/>
    </source>
</evidence>
<keyword evidence="3" id="KW-0596">Phosphopantetheine</keyword>
<dbReference type="FunFam" id="3.40.50.12780:FF:000013">
    <property type="entry name" value="Long-chain-fatty-acid--AMP ligase FadD32"/>
    <property type="match status" value="1"/>
</dbReference>
<dbReference type="GO" id="GO:0005886">
    <property type="term" value="C:plasma membrane"/>
    <property type="evidence" value="ECO:0007669"/>
    <property type="project" value="TreeGrafter"/>
</dbReference>
<dbReference type="GO" id="GO:0031177">
    <property type="term" value="F:phosphopantetheine binding"/>
    <property type="evidence" value="ECO:0007669"/>
    <property type="project" value="InterPro"/>
</dbReference>
<dbReference type="GO" id="GO:0070566">
    <property type="term" value="F:adenylyltransferase activity"/>
    <property type="evidence" value="ECO:0007669"/>
    <property type="project" value="TreeGrafter"/>
</dbReference>
<dbReference type="Pfam" id="PF00550">
    <property type="entry name" value="PP-binding"/>
    <property type="match status" value="2"/>
</dbReference>
<keyword evidence="6" id="KW-0276">Fatty acid metabolism</keyword>
<keyword evidence="7" id="KW-0443">Lipid metabolism</keyword>
<dbReference type="InterPro" id="IPR020845">
    <property type="entry name" value="AMP-binding_CS"/>
</dbReference>
<dbReference type="Pfam" id="PF00668">
    <property type="entry name" value="Condensation"/>
    <property type="match status" value="1"/>
</dbReference>
<dbReference type="InterPro" id="IPR000873">
    <property type="entry name" value="AMP-dep_synth/lig_dom"/>
</dbReference>
<evidence type="ECO:0000256" key="5">
    <source>
        <dbReference type="ARBA" id="ARBA00022598"/>
    </source>
</evidence>
<dbReference type="InterPro" id="IPR036736">
    <property type="entry name" value="ACP-like_sf"/>
</dbReference>
<organism evidence="10 11">
    <name type="scientific">Streptomyces dangxiongensis</name>
    <dbReference type="NCBI Taxonomy" id="1442032"/>
    <lineage>
        <taxon>Bacteria</taxon>
        <taxon>Bacillati</taxon>
        <taxon>Actinomycetota</taxon>
        <taxon>Actinomycetes</taxon>
        <taxon>Kitasatosporales</taxon>
        <taxon>Streptomycetaceae</taxon>
        <taxon>Streptomyces</taxon>
    </lineage>
</organism>
<evidence type="ECO:0000313" key="10">
    <source>
        <dbReference type="EMBL" id="AYN37720.1"/>
    </source>
</evidence>
<dbReference type="InterPro" id="IPR023213">
    <property type="entry name" value="CAT-like_dom_sf"/>
</dbReference>
<evidence type="ECO:0000256" key="1">
    <source>
        <dbReference type="ARBA" id="ARBA00001957"/>
    </source>
</evidence>
<feature type="compositionally biased region" description="Low complexity" evidence="8">
    <location>
        <begin position="661"/>
        <end position="674"/>
    </location>
</feature>
<accession>A0A3G2J6A2</accession>
<evidence type="ECO:0000259" key="9">
    <source>
        <dbReference type="PROSITE" id="PS50075"/>
    </source>
</evidence>
<dbReference type="Gene3D" id="3.30.559.10">
    <property type="entry name" value="Chloramphenicol acetyltransferase-like domain"/>
    <property type="match status" value="1"/>
</dbReference>
<dbReference type="InterPro" id="IPR020806">
    <property type="entry name" value="PKS_PP-bd"/>
</dbReference>
<dbReference type="SUPFAM" id="SSF56801">
    <property type="entry name" value="Acetyl-CoA synthetase-like"/>
    <property type="match status" value="2"/>
</dbReference>
<dbReference type="CDD" id="cd05931">
    <property type="entry name" value="FAAL"/>
    <property type="match status" value="1"/>
</dbReference>
<name>A0A3G2J6A2_9ACTN</name>
<gene>
    <name evidence="10" type="ORF">D9753_00460</name>
</gene>
<proteinExistence type="inferred from homology"/>
<dbReference type="Pfam" id="PF23024">
    <property type="entry name" value="AMP-dom_DIP2-like"/>
    <property type="match status" value="1"/>
</dbReference>
<dbReference type="Gene3D" id="3.40.50.12780">
    <property type="entry name" value="N-terminal domain of ligase-like"/>
    <property type="match status" value="1"/>
</dbReference>
<dbReference type="OrthoDB" id="3671040at2"/>
<evidence type="ECO:0000256" key="8">
    <source>
        <dbReference type="SAM" id="MobiDB-lite"/>
    </source>
</evidence>
<dbReference type="Gene3D" id="3.40.50.1820">
    <property type="entry name" value="alpha/beta hydrolase"/>
    <property type="match status" value="1"/>
</dbReference>
<dbReference type="InterPro" id="IPR006162">
    <property type="entry name" value="Ppantetheine_attach_site"/>
</dbReference>
<feature type="domain" description="Carrier" evidence="9">
    <location>
        <begin position="1297"/>
        <end position="1373"/>
    </location>
</feature>
<dbReference type="PANTHER" id="PTHR22754">
    <property type="entry name" value="DISCO-INTERACTING PROTEIN 2 DIP2 -RELATED"/>
    <property type="match status" value="1"/>
</dbReference>
<comment type="similarity">
    <text evidence="2">Belongs to the ATP-dependent AMP-binding enzyme family.</text>
</comment>
<dbReference type="EMBL" id="CP033073">
    <property type="protein sequence ID" value="AYN37720.1"/>
    <property type="molecule type" value="Genomic_DNA"/>
</dbReference>
<feature type="compositionally biased region" description="Low complexity" evidence="8">
    <location>
        <begin position="684"/>
        <end position="698"/>
    </location>
</feature>
<dbReference type="InterPro" id="IPR025110">
    <property type="entry name" value="AMP-bd_C"/>
</dbReference>
<dbReference type="SUPFAM" id="SSF47336">
    <property type="entry name" value="ACP-like"/>
    <property type="match status" value="2"/>
</dbReference>
<dbReference type="InterPro" id="IPR029058">
    <property type="entry name" value="AB_hydrolase_fold"/>
</dbReference>
<comment type="cofactor">
    <cofactor evidence="1">
        <name>pantetheine 4'-phosphate</name>
        <dbReference type="ChEBI" id="CHEBI:47942"/>
    </cofactor>
</comment>